<accession>D3DMU4</accession>
<dbReference type="AlphaFoldDB" id="D3DMU4"/>
<protein>
    <submittedName>
        <fullName evidence="1">MIP17184p</fullName>
    </submittedName>
</protein>
<reference evidence="1" key="1">
    <citation type="submission" date="2010-01" db="EMBL/GenBank/DDBJ databases">
        <authorList>
            <person name="Carlson J."/>
            <person name="Booth B."/>
            <person name="Frise E."/>
            <person name="Sandler J."/>
            <person name="Wan K."/>
            <person name="Yu C."/>
            <person name="Celniker S."/>
        </authorList>
    </citation>
    <scope>NUCLEOTIDE SEQUENCE</scope>
</reference>
<sequence>MRKSPACPTQCSLTRWSPTPWSRIRSRESLLVHGGYLRIVYRY</sequence>
<proteinExistence type="evidence at transcript level"/>
<dbReference type="EMBL" id="BT120260">
    <property type="protein sequence ID" value="ADC27630.1"/>
    <property type="molecule type" value="mRNA"/>
</dbReference>
<evidence type="ECO:0000313" key="1">
    <source>
        <dbReference type="EMBL" id="ADC27630.1"/>
    </source>
</evidence>
<organism evidence="1">
    <name type="scientific">Drosophila melanogaster</name>
    <name type="common">Fruit fly</name>
    <dbReference type="NCBI Taxonomy" id="7227"/>
    <lineage>
        <taxon>Eukaryota</taxon>
        <taxon>Metazoa</taxon>
        <taxon>Ecdysozoa</taxon>
        <taxon>Arthropoda</taxon>
        <taxon>Hexapoda</taxon>
        <taxon>Insecta</taxon>
        <taxon>Pterygota</taxon>
        <taxon>Neoptera</taxon>
        <taxon>Endopterygota</taxon>
        <taxon>Diptera</taxon>
        <taxon>Brachycera</taxon>
        <taxon>Muscomorpha</taxon>
        <taxon>Ephydroidea</taxon>
        <taxon>Drosophilidae</taxon>
        <taxon>Drosophila</taxon>
        <taxon>Sophophora</taxon>
    </lineage>
</organism>
<name>D3DMU4_DROME</name>